<dbReference type="InterPro" id="IPR010998">
    <property type="entry name" value="Integrase_recombinase_N"/>
</dbReference>
<dbReference type="PROSITE" id="PS51898">
    <property type="entry name" value="TYR_RECOMBINASE"/>
    <property type="match status" value="1"/>
</dbReference>
<evidence type="ECO:0000256" key="3">
    <source>
        <dbReference type="ARBA" id="ARBA00023125"/>
    </source>
</evidence>
<dbReference type="SUPFAM" id="SSF56349">
    <property type="entry name" value="DNA breaking-rejoining enzymes"/>
    <property type="match status" value="1"/>
</dbReference>
<evidence type="ECO:0000259" key="6">
    <source>
        <dbReference type="PROSITE" id="PS51898"/>
    </source>
</evidence>
<evidence type="ECO:0000256" key="2">
    <source>
        <dbReference type="ARBA" id="ARBA00022908"/>
    </source>
</evidence>
<keyword evidence="4" id="KW-0233">DNA recombination</keyword>
<dbReference type="RefSeq" id="WP_146167458.1">
    <property type="nucleotide sequence ID" value="NZ_PZZL01000058.1"/>
</dbReference>
<dbReference type="PROSITE" id="PS51900">
    <property type="entry name" value="CB"/>
    <property type="match status" value="1"/>
</dbReference>
<evidence type="ECO:0000313" key="8">
    <source>
        <dbReference type="EMBL" id="PTM38223.1"/>
    </source>
</evidence>
<dbReference type="InterPro" id="IPR013762">
    <property type="entry name" value="Integrase-like_cat_sf"/>
</dbReference>
<dbReference type="GO" id="GO:0006310">
    <property type="term" value="P:DNA recombination"/>
    <property type="evidence" value="ECO:0007669"/>
    <property type="project" value="UniProtKB-KW"/>
</dbReference>
<dbReference type="InterPro" id="IPR025269">
    <property type="entry name" value="SAM-like_dom"/>
</dbReference>
<evidence type="ECO:0000256" key="4">
    <source>
        <dbReference type="ARBA" id="ARBA00023172"/>
    </source>
</evidence>
<dbReference type="GO" id="GO:0015074">
    <property type="term" value="P:DNA integration"/>
    <property type="evidence" value="ECO:0007669"/>
    <property type="project" value="UniProtKB-KW"/>
</dbReference>
<sequence length="434" mass="47894">MPSSMNDMVVSVDAEGRIKVRIPLPDDVLSRYRGSTITVPFRLFEFTIQLDDEVTVPLASHSFVEAEKIANAVAASIMQAVTGWETVGAQPIVVRKAGLGLTGGSRAAAEETCAAPGEPDPHPSPSLMDLFEAWAAHHLRAGGAPTTPPYWRLLVSRFAAFVGQVPPAAITSQHLRDYRDHLLASGRKLRTARHADFAALRALFHYAVENGHVPANPVTGVKFRVDRLAVGRGMLAFNADEARQILAAADRETVPAFRWIPWLTALTGSRVATIANLRARDVQNVEGIWCLRITREAGPIKTAASERLVPIHPAILQRGFLAFVRDCGRERLFVEGRRRGADPAATSPYNPARSTLRRLTQWLHDLELEIGREHRKDPNHAWRHWFKEQAFIAGIPEKIADAIVGHAHANASRRYGAVSLEVMARNLEKIRPPM</sequence>
<evidence type="ECO:0000256" key="5">
    <source>
        <dbReference type="PROSITE-ProRule" id="PRU01248"/>
    </source>
</evidence>
<dbReference type="EMBL" id="PZZL01000058">
    <property type="protein sequence ID" value="PTM38223.1"/>
    <property type="molecule type" value="Genomic_DNA"/>
</dbReference>
<keyword evidence="2" id="KW-0229">DNA integration</keyword>
<dbReference type="Gene3D" id="1.10.443.10">
    <property type="entry name" value="Intergrase catalytic core"/>
    <property type="match status" value="1"/>
</dbReference>
<dbReference type="PANTHER" id="PTHR30349">
    <property type="entry name" value="PHAGE INTEGRASE-RELATED"/>
    <property type="match status" value="1"/>
</dbReference>
<keyword evidence="9" id="KW-1185">Reference proteome</keyword>
<dbReference type="InterPro" id="IPR002104">
    <property type="entry name" value="Integrase_catalytic"/>
</dbReference>
<dbReference type="PANTHER" id="PTHR30349:SF41">
    <property type="entry name" value="INTEGRASE_RECOMBINASE PROTEIN MJ0367-RELATED"/>
    <property type="match status" value="1"/>
</dbReference>
<protein>
    <submittedName>
        <fullName evidence="8">Site-specific recombinase XerD</fullName>
    </submittedName>
</protein>
<proteinExistence type="inferred from homology"/>
<dbReference type="InterPro" id="IPR044068">
    <property type="entry name" value="CB"/>
</dbReference>
<evidence type="ECO:0000313" key="9">
    <source>
        <dbReference type="Proteomes" id="UP000241808"/>
    </source>
</evidence>
<reference evidence="8 9" key="1">
    <citation type="submission" date="2018-04" db="EMBL/GenBank/DDBJ databases">
        <title>Genomic Encyclopedia of Archaeal and Bacterial Type Strains, Phase II (KMG-II): from individual species to whole genera.</title>
        <authorList>
            <person name="Goeker M."/>
        </authorList>
    </citation>
    <scope>NUCLEOTIDE SEQUENCE [LARGE SCALE GENOMIC DNA]</scope>
    <source>
        <strain evidence="8 9">DSM 25521</strain>
    </source>
</reference>
<keyword evidence="3 5" id="KW-0238">DNA-binding</keyword>
<dbReference type="InterPro" id="IPR011010">
    <property type="entry name" value="DNA_brk_join_enz"/>
</dbReference>
<comment type="caution">
    <text evidence="8">The sequence shown here is derived from an EMBL/GenBank/DDBJ whole genome shotgun (WGS) entry which is preliminary data.</text>
</comment>
<dbReference type="AlphaFoldDB" id="A0A2T4Y6N2"/>
<evidence type="ECO:0000259" key="7">
    <source>
        <dbReference type="PROSITE" id="PS51900"/>
    </source>
</evidence>
<name>A0A2T4Y6N2_9HYPH</name>
<dbReference type="InterPro" id="IPR050090">
    <property type="entry name" value="Tyrosine_recombinase_XerCD"/>
</dbReference>
<dbReference type="GO" id="GO:0003677">
    <property type="term" value="F:DNA binding"/>
    <property type="evidence" value="ECO:0007669"/>
    <property type="project" value="UniProtKB-UniRule"/>
</dbReference>
<accession>A0A2T4Y6N2</accession>
<feature type="domain" description="Core-binding (CB)" evidence="7">
    <location>
        <begin position="125"/>
        <end position="208"/>
    </location>
</feature>
<gene>
    <name evidence="8" type="ORF">C8P69_1581</name>
</gene>
<dbReference type="Pfam" id="PF13102">
    <property type="entry name" value="Phage_int_SAM_5"/>
    <property type="match status" value="1"/>
</dbReference>
<evidence type="ECO:0000256" key="1">
    <source>
        <dbReference type="ARBA" id="ARBA00008857"/>
    </source>
</evidence>
<dbReference type="OrthoDB" id="9784724at2"/>
<dbReference type="Proteomes" id="UP000241808">
    <property type="component" value="Unassembled WGS sequence"/>
</dbReference>
<comment type="similarity">
    <text evidence="1">Belongs to the 'phage' integrase family.</text>
</comment>
<feature type="domain" description="Tyr recombinase" evidence="6">
    <location>
        <begin position="232"/>
        <end position="428"/>
    </location>
</feature>
<dbReference type="Gene3D" id="1.10.150.130">
    <property type="match status" value="1"/>
</dbReference>
<organism evidence="8 9">
    <name type="scientific">Phreatobacter oligotrophus</name>
    <dbReference type="NCBI Taxonomy" id="1122261"/>
    <lineage>
        <taxon>Bacteria</taxon>
        <taxon>Pseudomonadati</taxon>
        <taxon>Pseudomonadota</taxon>
        <taxon>Alphaproteobacteria</taxon>
        <taxon>Hyphomicrobiales</taxon>
        <taxon>Phreatobacteraceae</taxon>
        <taxon>Phreatobacter</taxon>
    </lineage>
</organism>